<protein>
    <submittedName>
        <fullName evidence="5">Transcriptional regulatory protein TdiR</fullName>
    </submittedName>
</protein>
<dbReference type="PROSITE" id="PS50043">
    <property type="entry name" value="HTH_LUXR_2"/>
    <property type="match status" value="1"/>
</dbReference>
<evidence type="ECO:0000256" key="3">
    <source>
        <dbReference type="ARBA" id="ARBA00023163"/>
    </source>
</evidence>
<dbReference type="SUPFAM" id="SSF52172">
    <property type="entry name" value="CheY-like"/>
    <property type="match status" value="1"/>
</dbReference>
<feature type="domain" description="HTH luxR-type" evidence="4">
    <location>
        <begin position="137"/>
        <end position="202"/>
    </location>
</feature>
<keyword evidence="2" id="KW-0238">DNA-binding</keyword>
<dbReference type="GO" id="GO:0006355">
    <property type="term" value="P:regulation of DNA-templated transcription"/>
    <property type="evidence" value="ECO:0007669"/>
    <property type="project" value="InterPro"/>
</dbReference>
<dbReference type="EMBL" id="CP036526">
    <property type="protein sequence ID" value="QDT08417.1"/>
    <property type="molecule type" value="Genomic_DNA"/>
</dbReference>
<keyword evidence="1" id="KW-0805">Transcription regulation</keyword>
<evidence type="ECO:0000256" key="1">
    <source>
        <dbReference type="ARBA" id="ARBA00023015"/>
    </source>
</evidence>
<dbReference type="RefSeq" id="WP_145415965.1">
    <property type="nucleotide sequence ID" value="NZ_CP036526.1"/>
</dbReference>
<dbReference type="CDD" id="cd06170">
    <property type="entry name" value="LuxR_C_like"/>
    <property type="match status" value="1"/>
</dbReference>
<dbReference type="SMART" id="SM00421">
    <property type="entry name" value="HTH_LUXR"/>
    <property type="match status" value="1"/>
</dbReference>
<dbReference type="OrthoDB" id="9814495at2"/>
<dbReference type="Proteomes" id="UP000319817">
    <property type="component" value="Chromosome"/>
</dbReference>
<gene>
    <name evidence="5" type="primary">tdiR_1</name>
    <name evidence="5" type="ORF">K239x_03560</name>
</gene>
<dbReference type="InterPro" id="IPR016032">
    <property type="entry name" value="Sig_transdc_resp-reg_C-effctor"/>
</dbReference>
<dbReference type="AlphaFoldDB" id="A0A517NMQ0"/>
<dbReference type="PROSITE" id="PS00622">
    <property type="entry name" value="HTH_LUXR_1"/>
    <property type="match status" value="1"/>
</dbReference>
<dbReference type="InterPro" id="IPR011006">
    <property type="entry name" value="CheY-like_superfamily"/>
</dbReference>
<dbReference type="Gene3D" id="1.10.10.10">
    <property type="entry name" value="Winged helix-like DNA-binding domain superfamily/Winged helix DNA-binding domain"/>
    <property type="match status" value="1"/>
</dbReference>
<evidence type="ECO:0000256" key="2">
    <source>
        <dbReference type="ARBA" id="ARBA00023125"/>
    </source>
</evidence>
<proteinExistence type="predicted"/>
<dbReference type="InterPro" id="IPR000792">
    <property type="entry name" value="Tscrpt_reg_LuxR_C"/>
</dbReference>
<dbReference type="SUPFAM" id="SSF46894">
    <property type="entry name" value="C-terminal effector domain of the bipartite response regulators"/>
    <property type="match status" value="1"/>
</dbReference>
<reference evidence="5 6" key="1">
    <citation type="submission" date="2019-02" db="EMBL/GenBank/DDBJ databases">
        <title>Deep-cultivation of Planctomycetes and their phenomic and genomic characterization uncovers novel biology.</title>
        <authorList>
            <person name="Wiegand S."/>
            <person name="Jogler M."/>
            <person name="Boedeker C."/>
            <person name="Pinto D."/>
            <person name="Vollmers J."/>
            <person name="Rivas-Marin E."/>
            <person name="Kohn T."/>
            <person name="Peeters S.H."/>
            <person name="Heuer A."/>
            <person name="Rast P."/>
            <person name="Oberbeckmann S."/>
            <person name="Bunk B."/>
            <person name="Jeske O."/>
            <person name="Meyerdierks A."/>
            <person name="Storesund J.E."/>
            <person name="Kallscheuer N."/>
            <person name="Luecker S."/>
            <person name="Lage O.M."/>
            <person name="Pohl T."/>
            <person name="Merkel B.J."/>
            <person name="Hornburger P."/>
            <person name="Mueller R.-W."/>
            <person name="Bruemmer F."/>
            <person name="Labrenz M."/>
            <person name="Spormann A.M."/>
            <person name="Op den Camp H."/>
            <person name="Overmann J."/>
            <person name="Amann R."/>
            <person name="Jetten M.S.M."/>
            <person name="Mascher T."/>
            <person name="Medema M.H."/>
            <person name="Devos D.P."/>
            <person name="Kaster A.-K."/>
            <person name="Ovreas L."/>
            <person name="Rohde M."/>
            <person name="Galperin M.Y."/>
            <person name="Jogler C."/>
        </authorList>
    </citation>
    <scope>NUCLEOTIDE SEQUENCE [LARGE SCALE GENOMIC DNA]</scope>
    <source>
        <strain evidence="5 6">K23_9</strain>
    </source>
</reference>
<keyword evidence="6" id="KW-1185">Reference proteome</keyword>
<dbReference type="PRINTS" id="PR00038">
    <property type="entry name" value="HTHLUXR"/>
</dbReference>
<accession>A0A517NMQ0</accession>
<dbReference type="InterPro" id="IPR036388">
    <property type="entry name" value="WH-like_DNA-bd_sf"/>
</dbReference>
<dbReference type="PANTHER" id="PTHR44688:SF16">
    <property type="entry name" value="DNA-BINDING TRANSCRIPTIONAL ACTIVATOR DEVR_DOSR"/>
    <property type="match status" value="1"/>
</dbReference>
<name>A0A517NMQ0_9BACT</name>
<dbReference type="GO" id="GO:0003677">
    <property type="term" value="F:DNA binding"/>
    <property type="evidence" value="ECO:0007669"/>
    <property type="project" value="UniProtKB-KW"/>
</dbReference>
<organism evidence="5 6">
    <name type="scientific">Stieleria marina</name>
    <dbReference type="NCBI Taxonomy" id="1930275"/>
    <lineage>
        <taxon>Bacteria</taxon>
        <taxon>Pseudomonadati</taxon>
        <taxon>Planctomycetota</taxon>
        <taxon>Planctomycetia</taxon>
        <taxon>Pirellulales</taxon>
        <taxon>Pirellulaceae</taxon>
        <taxon>Stieleria</taxon>
    </lineage>
</organism>
<evidence type="ECO:0000259" key="4">
    <source>
        <dbReference type="PROSITE" id="PS50043"/>
    </source>
</evidence>
<keyword evidence="3" id="KW-0804">Transcription</keyword>
<dbReference type="Pfam" id="PF00196">
    <property type="entry name" value="GerE"/>
    <property type="match status" value="1"/>
</dbReference>
<dbReference type="PANTHER" id="PTHR44688">
    <property type="entry name" value="DNA-BINDING TRANSCRIPTIONAL ACTIVATOR DEVR_DOSR"/>
    <property type="match status" value="1"/>
</dbReference>
<evidence type="ECO:0000313" key="6">
    <source>
        <dbReference type="Proteomes" id="UP000319817"/>
    </source>
</evidence>
<evidence type="ECO:0000313" key="5">
    <source>
        <dbReference type="EMBL" id="QDT08417.1"/>
    </source>
</evidence>
<sequence>MADQNRGVFIYSRDEEWSEVSRDIVIGDGYISRIVASTTELVAIAKQFTGEACVLVDCTDESVDVGQLYQSLSQNNLPMPMVLMVAESQMSLATELTNKFACLVMLKETGLSKQRQAINAAFGRLKLVDHQMAVQRNHGRLTQLSERERSIVDLVVEGAPNKQIANKLGLSIKTIERVRQSAYRKLEVRSTAEMTRAVILGDLHDIVRADIPATPVFAPVVPAPFGASRNFVNN</sequence>